<sequence length="226" mass="26320">MDFQRFETIIGNIMFFWVVCCAAVWLINRKKKKAVTGKVRKWILYISIIMLASYFLTNIVRNTISFTSLEKAISFYGKTNQQGHPLIGEETAFVPESDEGIIYVNIYEKRKDKWKLPQDFLLGGNGNAAGNSAMDKNTADYRAGITWDGNTDSCYIFLWDSTENGWKKRNVKDSENSNFIYFESKLGKGLNVSIYYSYLKEVPSDYKLYIDDYEIEVDWRELLENR</sequence>
<proteinExistence type="predicted"/>
<reference evidence="2 3" key="1">
    <citation type="submission" date="2024-06" db="EMBL/GenBank/DDBJ databases">
        <title>Genomic Encyclopedia of Type Strains, Phase IV (KMG-IV): sequencing the most valuable type-strain genomes for metagenomic binning, comparative biology and taxonomic classification.</title>
        <authorList>
            <person name="Goeker M."/>
        </authorList>
    </citation>
    <scope>NUCLEOTIDE SEQUENCE [LARGE SCALE GENOMIC DNA]</scope>
    <source>
        <strain evidence="2 3">DSM 29492</strain>
    </source>
</reference>
<accession>A0ABV2M1Y6</accession>
<evidence type="ECO:0000256" key="1">
    <source>
        <dbReference type="SAM" id="Phobius"/>
    </source>
</evidence>
<protein>
    <submittedName>
        <fullName evidence="2">Uncharacterized protein</fullName>
    </submittedName>
</protein>
<feature type="transmembrane region" description="Helical" evidence="1">
    <location>
        <begin position="39"/>
        <end position="56"/>
    </location>
</feature>
<name>A0ABV2M1Y6_9FIRM</name>
<organism evidence="2 3">
    <name type="scientific">Blautia caecimuris</name>
    <dbReference type="NCBI Taxonomy" id="1796615"/>
    <lineage>
        <taxon>Bacteria</taxon>
        <taxon>Bacillati</taxon>
        <taxon>Bacillota</taxon>
        <taxon>Clostridia</taxon>
        <taxon>Lachnospirales</taxon>
        <taxon>Lachnospiraceae</taxon>
        <taxon>Blautia</taxon>
    </lineage>
</organism>
<keyword evidence="1" id="KW-0812">Transmembrane</keyword>
<evidence type="ECO:0000313" key="3">
    <source>
        <dbReference type="Proteomes" id="UP001549106"/>
    </source>
</evidence>
<comment type="caution">
    <text evidence="2">The sequence shown here is derived from an EMBL/GenBank/DDBJ whole genome shotgun (WGS) entry which is preliminary data.</text>
</comment>
<keyword evidence="1" id="KW-0472">Membrane</keyword>
<feature type="transmembrane region" description="Helical" evidence="1">
    <location>
        <begin position="6"/>
        <end position="27"/>
    </location>
</feature>
<gene>
    <name evidence="2" type="ORF">ABID24_001723</name>
</gene>
<evidence type="ECO:0000313" key="2">
    <source>
        <dbReference type="EMBL" id="MET3750471.1"/>
    </source>
</evidence>
<dbReference type="RefSeq" id="WP_257464618.1">
    <property type="nucleotide sequence ID" value="NZ_BAABXP010000004.1"/>
</dbReference>
<keyword evidence="3" id="KW-1185">Reference proteome</keyword>
<keyword evidence="1" id="KW-1133">Transmembrane helix</keyword>
<dbReference type="EMBL" id="JBEPMJ010000011">
    <property type="protein sequence ID" value="MET3750471.1"/>
    <property type="molecule type" value="Genomic_DNA"/>
</dbReference>
<dbReference type="Proteomes" id="UP001549106">
    <property type="component" value="Unassembled WGS sequence"/>
</dbReference>